<dbReference type="InterPro" id="IPR052061">
    <property type="entry name" value="PTE-AB_protein"/>
</dbReference>
<dbReference type="PROSITE" id="PS51257">
    <property type="entry name" value="PROKAR_LIPOPROTEIN"/>
    <property type="match status" value="1"/>
</dbReference>
<dbReference type="InterPro" id="IPR029069">
    <property type="entry name" value="HotDog_dom_sf"/>
</dbReference>
<evidence type="ECO:0000259" key="2">
    <source>
        <dbReference type="Pfam" id="PF03061"/>
    </source>
</evidence>
<dbReference type="OMA" id="CISTICD"/>
<sequence length="208" mass="22378">MASTRALRALGVAAASGAGCAAAACDGRAGAQQRGISTTTPHSTHSDHFHVDVRSRLPTDSHFLHGLSWKDKGLEEYDTYLGISSIVAELKWGKSACGHPGIVHGGALAASFDDAFGALFFSRRMGNGFTARLEIDYKRPVPAGTPLRLVSEVDSIEGRKVWMKATLQNRSAPGEEPVVYARSRCLFIVARVPKPEELHAKPEDSPQR</sequence>
<dbReference type="CDD" id="cd03443">
    <property type="entry name" value="PaaI_thioesterase"/>
    <property type="match status" value="1"/>
</dbReference>
<dbReference type="SUPFAM" id="SSF54637">
    <property type="entry name" value="Thioesterase/thiol ester dehydrase-isomerase"/>
    <property type="match status" value="1"/>
</dbReference>
<dbReference type="Proteomes" id="UP000325113">
    <property type="component" value="Unassembled WGS sequence"/>
</dbReference>
<keyword evidence="6" id="KW-1185">Reference proteome</keyword>
<dbReference type="Pfam" id="PF03061">
    <property type="entry name" value="4HBT"/>
    <property type="match status" value="1"/>
</dbReference>
<feature type="signal peptide" evidence="1">
    <location>
        <begin position="1"/>
        <end position="22"/>
    </location>
</feature>
<dbReference type="InterPro" id="IPR006683">
    <property type="entry name" value="Thioestr_dom"/>
</dbReference>
<evidence type="ECO:0000256" key="1">
    <source>
        <dbReference type="SAM" id="SignalP"/>
    </source>
</evidence>
<reference evidence="7 8" key="1">
    <citation type="submission" date="2019-07" db="EMBL/GenBank/DDBJ databases">
        <title>Genomes of Cafeteria roenbergensis.</title>
        <authorList>
            <person name="Fischer M.G."/>
            <person name="Hackl T."/>
            <person name="Roman M."/>
        </authorList>
    </citation>
    <scope>NUCLEOTIDE SEQUENCE [LARGE SCALE GENOMIC DNA]</scope>
    <source>
        <strain evidence="3">BVI</strain>
        <strain evidence="4 8">Cflag</strain>
        <strain evidence="5 7">RCC970-E3</strain>
    </source>
</reference>
<dbReference type="Gene3D" id="3.10.129.10">
    <property type="entry name" value="Hotdog Thioesterase"/>
    <property type="match status" value="1"/>
</dbReference>
<feature type="domain" description="Thioesterase" evidence="2">
    <location>
        <begin position="101"/>
        <end position="164"/>
    </location>
</feature>
<evidence type="ECO:0000313" key="4">
    <source>
        <dbReference type="EMBL" id="KAA0162025.1"/>
    </source>
</evidence>
<evidence type="ECO:0000313" key="3">
    <source>
        <dbReference type="EMBL" id="KAA0150469.1"/>
    </source>
</evidence>
<dbReference type="PANTHER" id="PTHR47260">
    <property type="entry name" value="UPF0644 PROTEIN PB2B4.06"/>
    <property type="match status" value="1"/>
</dbReference>
<proteinExistence type="predicted"/>
<keyword evidence="1" id="KW-0732">Signal</keyword>
<dbReference type="PANTHER" id="PTHR47260:SF1">
    <property type="entry name" value="UPF0644 PROTEIN PB2B4.06"/>
    <property type="match status" value="1"/>
</dbReference>
<dbReference type="Proteomes" id="UP000323011">
    <property type="component" value="Unassembled WGS sequence"/>
</dbReference>
<evidence type="ECO:0000313" key="7">
    <source>
        <dbReference type="Proteomes" id="UP000324907"/>
    </source>
</evidence>
<protein>
    <recommendedName>
        <fullName evidence="2">Thioesterase domain-containing protein</fullName>
    </recommendedName>
</protein>
<dbReference type="EMBL" id="VLTN01000034">
    <property type="protein sequence ID" value="KAA0150469.1"/>
    <property type="molecule type" value="Genomic_DNA"/>
</dbReference>
<organism evidence="3 6">
    <name type="scientific">Cafeteria roenbergensis</name>
    <name type="common">Marine flagellate</name>
    <dbReference type="NCBI Taxonomy" id="33653"/>
    <lineage>
        <taxon>Eukaryota</taxon>
        <taxon>Sar</taxon>
        <taxon>Stramenopiles</taxon>
        <taxon>Bigyra</taxon>
        <taxon>Opalozoa</taxon>
        <taxon>Bicosoecida</taxon>
        <taxon>Cafeteriaceae</taxon>
        <taxon>Cafeteria</taxon>
    </lineage>
</organism>
<gene>
    <name evidence="5" type="ORF">FNF28_02734</name>
    <name evidence="3" type="ORF">FNF29_05272</name>
    <name evidence="4" type="ORF">FNF31_03436</name>
</gene>
<dbReference type="EMBL" id="VLTM01000030">
    <property type="protein sequence ID" value="KAA0162025.1"/>
    <property type="molecule type" value="Genomic_DNA"/>
</dbReference>
<evidence type="ECO:0000313" key="8">
    <source>
        <dbReference type="Proteomes" id="UP000325113"/>
    </source>
</evidence>
<name>A0A5A8CCT3_CAFRO</name>
<feature type="chain" id="PRO_5035574449" description="Thioesterase domain-containing protein" evidence="1">
    <location>
        <begin position="23"/>
        <end position="208"/>
    </location>
</feature>
<comment type="caution">
    <text evidence="3">The sequence shown here is derived from an EMBL/GenBank/DDBJ whole genome shotgun (WGS) entry which is preliminary data.</text>
</comment>
<dbReference type="EMBL" id="VLTL01000032">
    <property type="protein sequence ID" value="KAA0167666.1"/>
    <property type="molecule type" value="Genomic_DNA"/>
</dbReference>
<dbReference type="Proteomes" id="UP000324907">
    <property type="component" value="Unassembled WGS sequence"/>
</dbReference>
<accession>A0A5A8CCT3</accession>
<dbReference type="AlphaFoldDB" id="A0A5A8CCT3"/>
<evidence type="ECO:0000313" key="5">
    <source>
        <dbReference type="EMBL" id="KAA0167666.1"/>
    </source>
</evidence>
<evidence type="ECO:0000313" key="6">
    <source>
        <dbReference type="Proteomes" id="UP000323011"/>
    </source>
</evidence>